<protein>
    <recommendedName>
        <fullName evidence="2">Solute-binding protein family 3/N-terminal domain-containing protein</fullName>
    </recommendedName>
</protein>
<evidence type="ECO:0000313" key="1">
    <source>
        <dbReference type="EMBL" id="SVA86440.1"/>
    </source>
</evidence>
<dbReference type="PANTHER" id="PTHR35841">
    <property type="entry name" value="PHOSPHONATES-BINDING PERIPLASMIC PROTEIN"/>
    <property type="match status" value="1"/>
</dbReference>
<gene>
    <name evidence="1" type="ORF">METZ01_LOCUS139294</name>
</gene>
<dbReference type="PANTHER" id="PTHR35841:SF1">
    <property type="entry name" value="PHOSPHONATES-BINDING PERIPLASMIC PROTEIN"/>
    <property type="match status" value="1"/>
</dbReference>
<dbReference type="Gene3D" id="3.40.190.10">
    <property type="entry name" value="Periplasmic binding protein-like II"/>
    <property type="match status" value="1"/>
</dbReference>
<proteinExistence type="predicted"/>
<dbReference type="AlphaFoldDB" id="A0A381ZB46"/>
<sequence>VKRLVQLPMYDWIELRIAMDALWSSIHCALKHQGMTSPEILDREQTPEVAWLSPSLLLSQTCGLPLVQELRSRVAVLGRFCFEGQQPSGDYHSVIIARDTTTAENIDSLRGQRVAINHESSYSGYLALKRWMSLMTKGEAVFSRVITTGSHRASVRAVAAGLADIAAIDCVSWTLAKHFDSITKSLKVIARTDDRPGLPLITAIGSSPCMIDTLRIALDEAIRTLDPTNRDTLGITGFVAADDVEYDIIADDLQQFGTTALTLDHLADVG</sequence>
<organism evidence="1">
    <name type="scientific">marine metagenome</name>
    <dbReference type="NCBI Taxonomy" id="408172"/>
    <lineage>
        <taxon>unclassified sequences</taxon>
        <taxon>metagenomes</taxon>
        <taxon>ecological metagenomes</taxon>
    </lineage>
</organism>
<dbReference type="SUPFAM" id="SSF53850">
    <property type="entry name" value="Periplasmic binding protein-like II"/>
    <property type="match status" value="1"/>
</dbReference>
<evidence type="ECO:0008006" key="2">
    <source>
        <dbReference type="Google" id="ProtNLM"/>
    </source>
</evidence>
<dbReference type="Pfam" id="PF12974">
    <property type="entry name" value="Phosphonate-bd"/>
    <property type="match status" value="1"/>
</dbReference>
<reference evidence="1" key="1">
    <citation type="submission" date="2018-05" db="EMBL/GenBank/DDBJ databases">
        <authorList>
            <person name="Lanie J.A."/>
            <person name="Ng W.-L."/>
            <person name="Kazmierczak K.M."/>
            <person name="Andrzejewski T.M."/>
            <person name="Davidsen T.M."/>
            <person name="Wayne K.J."/>
            <person name="Tettelin H."/>
            <person name="Glass J.I."/>
            <person name="Rusch D."/>
            <person name="Podicherti R."/>
            <person name="Tsui H.-C.T."/>
            <person name="Winkler M.E."/>
        </authorList>
    </citation>
    <scope>NUCLEOTIDE SEQUENCE</scope>
</reference>
<accession>A0A381ZB46</accession>
<name>A0A381ZB46_9ZZZZ</name>
<dbReference type="EMBL" id="UINC01020630">
    <property type="protein sequence ID" value="SVA86440.1"/>
    <property type="molecule type" value="Genomic_DNA"/>
</dbReference>
<feature type="non-terminal residue" evidence="1">
    <location>
        <position position="1"/>
    </location>
</feature>